<dbReference type="AlphaFoldDB" id="A0A809R119"/>
<evidence type="ECO:0000256" key="1">
    <source>
        <dbReference type="SAM" id="MobiDB-lite"/>
    </source>
</evidence>
<proteinExistence type="predicted"/>
<reference evidence="2" key="1">
    <citation type="journal article" name="DNA Res.">
        <title>The physiological potential of anammox bacteria as revealed by their core genome structure.</title>
        <authorList>
            <person name="Okubo T."/>
            <person name="Toyoda A."/>
            <person name="Fukuhara K."/>
            <person name="Uchiyama I."/>
            <person name="Harigaya Y."/>
            <person name="Kuroiwa M."/>
            <person name="Suzuki T."/>
            <person name="Murakami Y."/>
            <person name="Suwa Y."/>
            <person name="Takami H."/>
        </authorList>
    </citation>
    <scope>NUCLEOTIDE SEQUENCE</scope>
    <source>
        <strain evidence="2">317325-3</strain>
    </source>
</reference>
<accession>A0A809R119</accession>
<organism evidence="2 3">
    <name type="scientific">Candidatus Desulfobacillus denitrificans</name>
    <dbReference type="NCBI Taxonomy" id="2608985"/>
    <lineage>
        <taxon>Bacteria</taxon>
        <taxon>Pseudomonadati</taxon>
        <taxon>Pseudomonadota</taxon>
        <taxon>Betaproteobacteria</taxon>
        <taxon>Candidatus Desulfobacillus</taxon>
    </lineage>
</organism>
<evidence type="ECO:0000313" key="3">
    <source>
        <dbReference type="Proteomes" id="UP000662914"/>
    </source>
</evidence>
<gene>
    <name evidence="2" type="ORF">DSYM_20320</name>
</gene>
<sequence length="88" mass="9360">MNGNKQTSSRKAGSAKRAGETRSVEGLKAAGGDMSLPEKARLDAKGDLAKIEDQQQADKKFADEFADIKENAAAVLAEQKRGQRQKGG</sequence>
<protein>
    <submittedName>
        <fullName evidence="2">Uncharacterized protein</fullName>
    </submittedName>
</protein>
<name>A0A809R119_9PROT</name>
<feature type="region of interest" description="Disordered" evidence="1">
    <location>
        <begin position="1"/>
        <end position="41"/>
    </location>
</feature>
<evidence type="ECO:0000313" key="2">
    <source>
        <dbReference type="EMBL" id="BBO21333.1"/>
    </source>
</evidence>
<dbReference type="EMBL" id="AP021857">
    <property type="protein sequence ID" value="BBO21333.1"/>
    <property type="molecule type" value="Genomic_DNA"/>
</dbReference>
<dbReference type="KEGG" id="ddz:DSYM_20320"/>
<feature type="compositionally biased region" description="Polar residues" evidence="1">
    <location>
        <begin position="1"/>
        <end position="11"/>
    </location>
</feature>
<dbReference type="Proteomes" id="UP000662914">
    <property type="component" value="Chromosome"/>
</dbReference>